<feature type="compositionally biased region" description="Basic residues" evidence="4">
    <location>
        <begin position="1"/>
        <end position="17"/>
    </location>
</feature>
<dbReference type="Gene3D" id="3.30.1330.30">
    <property type="match status" value="1"/>
</dbReference>
<evidence type="ECO:0000256" key="3">
    <source>
        <dbReference type="ARBA" id="ARBA00022679"/>
    </source>
</evidence>
<keyword evidence="2" id="KW-0489">Methyltransferase</keyword>
<dbReference type="GO" id="GO:0008173">
    <property type="term" value="F:RNA methyltransferase activity"/>
    <property type="evidence" value="ECO:0007669"/>
    <property type="project" value="InterPro"/>
</dbReference>
<feature type="compositionally biased region" description="Basic and acidic residues" evidence="4">
    <location>
        <begin position="59"/>
        <end position="70"/>
    </location>
</feature>
<dbReference type="SUPFAM" id="SSF55315">
    <property type="entry name" value="L30e-like"/>
    <property type="match status" value="1"/>
</dbReference>
<dbReference type="InterPro" id="IPR029026">
    <property type="entry name" value="tRNA_m1G_MTases_N"/>
</dbReference>
<dbReference type="Gene3D" id="3.40.1280.10">
    <property type="match status" value="1"/>
</dbReference>
<reference evidence="6" key="1">
    <citation type="submission" date="2020-05" db="EMBL/GenBank/DDBJ databases">
        <authorList>
            <person name="Zhu T."/>
            <person name="Keshari N."/>
            <person name="Lu X."/>
        </authorList>
    </citation>
    <scope>NUCLEOTIDE SEQUENCE</scope>
    <source>
        <strain evidence="6">NK1-12</strain>
    </source>
</reference>
<evidence type="ECO:0000256" key="2">
    <source>
        <dbReference type="ARBA" id="ARBA00022603"/>
    </source>
</evidence>
<dbReference type="GO" id="GO:0003723">
    <property type="term" value="F:RNA binding"/>
    <property type="evidence" value="ECO:0007669"/>
    <property type="project" value="InterPro"/>
</dbReference>
<dbReference type="RefSeq" id="WP_316430508.1">
    <property type="nucleotide sequence ID" value="NZ_CP053586.1"/>
</dbReference>
<protein>
    <submittedName>
        <fullName evidence="6">23S rRNA (Guanosine(2251)-2'-O)-methyltransferase RlmB</fullName>
    </submittedName>
</protein>
<evidence type="ECO:0000313" key="6">
    <source>
        <dbReference type="EMBL" id="WNZ24621.1"/>
    </source>
</evidence>
<dbReference type="EMBL" id="CP053586">
    <property type="protein sequence ID" value="WNZ24621.1"/>
    <property type="molecule type" value="Genomic_DNA"/>
</dbReference>
<sequence>MEKQRRTPKTSKPFRKSGKADKSGAKPNAKPSAKTNGKPDAPKLAKPGPKGRSTARRSRPAEFEDRFDKPRRPRSQSGAAEAKPQRRHQRSHETRSPESRDHTPNLNDARETSSPSSVTLASETDNDLIYGRHSVLAALDGERSLNRIWVTSKLRYDPRFHGLLTQAKADGAVIDEVDYRRLDQITHGATHQGIAAQVASYAYLELSELIQQAKAVTDQPILVVADGITDPHNLGAIIRTAEALGAQGLVIPQRRAAAVTSTVAKVAAGALETFPVARVVNLGRALEELKSAGFWIYGTVAEADQPVDAVTFSGAIALVIGSEGEGLGLLTQKACDALVSIPLQGHVPSLNASVAAGMVLYEVFRQRRSQRFHLKTVSKEALQKHV</sequence>
<evidence type="ECO:0000256" key="1">
    <source>
        <dbReference type="ARBA" id="ARBA00007228"/>
    </source>
</evidence>
<dbReference type="PANTHER" id="PTHR46429">
    <property type="entry name" value="23S RRNA (GUANOSINE-2'-O-)-METHYLTRANSFERASE RLMB"/>
    <property type="match status" value="1"/>
</dbReference>
<dbReference type="InterPro" id="IPR004441">
    <property type="entry name" value="rRNA_MeTrfase_TrmH"/>
</dbReference>
<feature type="domain" description="RNA 2-O ribose methyltransferase substrate binding" evidence="5">
    <location>
        <begin position="128"/>
        <end position="204"/>
    </location>
</feature>
<dbReference type="GO" id="GO:0032259">
    <property type="term" value="P:methylation"/>
    <property type="evidence" value="ECO:0007669"/>
    <property type="project" value="UniProtKB-KW"/>
</dbReference>
<dbReference type="Pfam" id="PF00588">
    <property type="entry name" value="SpoU_methylase"/>
    <property type="match status" value="1"/>
</dbReference>
<dbReference type="PANTHER" id="PTHR46429:SF1">
    <property type="entry name" value="23S RRNA (GUANOSINE-2'-O-)-METHYLTRANSFERASE RLMB"/>
    <property type="match status" value="1"/>
</dbReference>
<evidence type="ECO:0000259" key="5">
    <source>
        <dbReference type="SMART" id="SM00967"/>
    </source>
</evidence>
<gene>
    <name evidence="6" type="primary">rlmB</name>
    <name evidence="6" type="ORF">HJG54_18365</name>
</gene>
<dbReference type="AlphaFoldDB" id="A0AA96WLS0"/>
<dbReference type="FunFam" id="3.30.1330.30:FF:000063">
    <property type="entry name" value="RNA methyltransferase, TrmH family, group 3"/>
    <property type="match status" value="1"/>
</dbReference>
<evidence type="ECO:0000256" key="4">
    <source>
        <dbReference type="SAM" id="MobiDB-lite"/>
    </source>
</evidence>
<dbReference type="InterPro" id="IPR001537">
    <property type="entry name" value="SpoU_MeTrfase"/>
</dbReference>
<feature type="compositionally biased region" description="Polar residues" evidence="4">
    <location>
        <begin position="112"/>
        <end position="121"/>
    </location>
</feature>
<dbReference type="Pfam" id="PF08032">
    <property type="entry name" value="SpoU_sub_bind"/>
    <property type="match status" value="1"/>
</dbReference>
<organism evidence="6">
    <name type="scientific">Leptolyngbya sp. NK1-12</name>
    <dbReference type="NCBI Taxonomy" id="2547451"/>
    <lineage>
        <taxon>Bacteria</taxon>
        <taxon>Bacillati</taxon>
        <taxon>Cyanobacteriota</taxon>
        <taxon>Cyanophyceae</taxon>
        <taxon>Leptolyngbyales</taxon>
        <taxon>Leptolyngbyaceae</taxon>
        <taxon>Leptolyngbya group</taxon>
        <taxon>Leptolyngbya</taxon>
    </lineage>
</organism>
<dbReference type="NCBIfam" id="TIGR00186">
    <property type="entry name" value="rRNA_methyl_3"/>
    <property type="match status" value="1"/>
</dbReference>
<dbReference type="CDD" id="cd18103">
    <property type="entry name" value="SpoU-like_RlmB"/>
    <property type="match status" value="1"/>
</dbReference>
<keyword evidence="3" id="KW-0808">Transferase</keyword>
<proteinExistence type="inferred from homology"/>
<name>A0AA96WLS0_9CYAN</name>
<comment type="similarity">
    <text evidence="1">Belongs to the class IV-like SAM-binding methyltransferase superfamily. RNA methyltransferase TrmH family.</text>
</comment>
<dbReference type="SMART" id="SM00967">
    <property type="entry name" value="SpoU_sub_bind"/>
    <property type="match status" value="1"/>
</dbReference>
<dbReference type="FunFam" id="3.40.1280.10:FF:000008">
    <property type="entry name" value="Group 3 RNA methyltransferase TrmH"/>
    <property type="match status" value="1"/>
</dbReference>
<dbReference type="InterPro" id="IPR013123">
    <property type="entry name" value="SpoU_subst-bd"/>
</dbReference>
<feature type="region of interest" description="Disordered" evidence="4">
    <location>
        <begin position="1"/>
        <end position="121"/>
    </location>
</feature>
<dbReference type="InterPro" id="IPR029064">
    <property type="entry name" value="Ribosomal_eL30-like_sf"/>
</dbReference>
<dbReference type="GO" id="GO:0005829">
    <property type="term" value="C:cytosol"/>
    <property type="evidence" value="ECO:0007669"/>
    <property type="project" value="TreeGrafter"/>
</dbReference>
<dbReference type="GO" id="GO:0006396">
    <property type="term" value="P:RNA processing"/>
    <property type="evidence" value="ECO:0007669"/>
    <property type="project" value="InterPro"/>
</dbReference>
<feature type="compositionally biased region" description="Basic and acidic residues" evidence="4">
    <location>
        <begin position="91"/>
        <end position="111"/>
    </location>
</feature>
<dbReference type="InterPro" id="IPR029028">
    <property type="entry name" value="Alpha/beta_knot_MTases"/>
</dbReference>
<dbReference type="SUPFAM" id="SSF75217">
    <property type="entry name" value="alpha/beta knot"/>
    <property type="match status" value="1"/>
</dbReference>
<accession>A0AA96WLS0</accession>